<proteinExistence type="predicted"/>
<accession>E6MF06</accession>
<dbReference type="AlphaFoldDB" id="E6MF06"/>
<keyword evidence="1" id="KW-0812">Transmembrane</keyword>
<dbReference type="Proteomes" id="UP000004754">
    <property type="component" value="Unassembled WGS sequence"/>
</dbReference>
<protein>
    <submittedName>
        <fullName evidence="2">Uncharacterized protein</fullName>
    </submittedName>
</protein>
<dbReference type="HOGENOM" id="CLU_2370593_0_0_9"/>
<dbReference type="STRING" id="887929.HMP0721_0589"/>
<evidence type="ECO:0000313" key="3">
    <source>
        <dbReference type="Proteomes" id="UP000004754"/>
    </source>
</evidence>
<comment type="caution">
    <text evidence="2">The sequence shown here is derived from an EMBL/GenBank/DDBJ whole genome shotgun (WGS) entry which is preliminary data.</text>
</comment>
<keyword evidence="3" id="KW-1185">Reference proteome</keyword>
<feature type="transmembrane region" description="Helical" evidence="1">
    <location>
        <begin position="50"/>
        <end position="70"/>
    </location>
</feature>
<gene>
    <name evidence="2" type="ORF">HMP0721_0589</name>
</gene>
<dbReference type="EMBL" id="AEQN01000010">
    <property type="protein sequence ID" value="EFV02356.1"/>
    <property type="molecule type" value="Genomic_DNA"/>
</dbReference>
<evidence type="ECO:0000256" key="1">
    <source>
        <dbReference type="SAM" id="Phobius"/>
    </source>
</evidence>
<evidence type="ECO:0000313" key="2">
    <source>
        <dbReference type="EMBL" id="EFV02356.1"/>
    </source>
</evidence>
<name>E6MF06_9FIRM</name>
<reference evidence="2 3" key="1">
    <citation type="submission" date="2010-12" db="EMBL/GenBank/DDBJ databases">
        <authorList>
            <person name="Muzny D."/>
            <person name="Qin X."/>
            <person name="Deng J."/>
            <person name="Jiang H."/>
            <person name="Liu Y."/>
            <person name="Qu J."/>
            <person name="Song X.-Z."/>
            <person name="Zhang L."/>
            <person name="Thornton R."/>
            <person name="Coyle M."/>
            <person name="Francisco L."/>
            <person name="Jackson L."/>
            <person name="Javaid M."/>
            <person name="Korchina V."/>
            <person name="Kovar C."/>
            <person name="Mata R."/>
            <person name="Mathew T."/>
            <person name="Ngo R."/>
            <person name="Nguyen L."/>
            <person name="Nguyen N."/>
            <person name="Okwuonu G."/>
            <person name="Ongeri F."/>
            <person name="Pham C."/>
            <person name="Simmons D."/>
            <person name="Wilczek-Boney K."/>
            <person name="Hale W."/>
            <person name="Jakkamsetti A."/>
            <person name="Pham P."/>
            <person name="Ruth R."/>
            <person name="San Lucas F."/>
            <person name="Warren J."/>
            <person name="Zhang J."/>
            <person name="Zhao Z."/>
            <person name="Zhou C."/>
            <person name="Zhu D."/>
            <person name="Lee S."/>
            <person name="Bess C."/>
            <person name="Blankenburg K."/>
            <person name="Forbes L."/>
            <person name="Fu Q."/>
            <person name="Gubbala S."/>
            <person name="Hirani K."/>
            <person name="Jayaseelan J.C."/>
            <person name="Lara F."/>
            <person name="Munidasa M."/>
            <person name="Palculict T."/>
            <person name="Patil S."/>
            <person name="Pu L.-L."/>
            <person name="Saada N."/>
            <person name="Tang L."/>
            <person name="Weissenberger G."/>
            <person name="Zhu Y."/>
            <person name="Hemphill L."/>
            <person name="Shang Y."/>
            <person name="Youmans B."/>
            <person name="Ayvaz T."/>
            <person name="Ross M."/>
            <person name="Santibanez J."/>
            <person name="Aqrawi P."/>
            <person name="Gross S."/>
            <person name="Joshi V."/>
            <person name="Fowler G."/>
            <person name="Nazareth L."/>
            <person name="Reid J."/>
            <person name="Worley K."/>
            <person name="Petrosino J."/>
            <person name="Highlander S."/>
            <person name="Gibbs R."/>
        </authorList>
    </citation>
    <scope>NUCLEOTIDE SEQUENCE [LARGE SCALE GENOMIC DNA]</scope>
    <source>
        <strain evidence="2 3">ATCC 23263</strain>
    </source>
</reference>
<keyword evidence="1" id="KW-0472">Membrane</keyword>
<organism evidence="2 3">
    <name type="scientific">Pseudoramibacter alactolyticus ATCC 23263</name>
    <dbReference type="NCBI Taxonomy" id="887929"/>
    <lineage>
        <taxon>Bacteria</taxon>
        <taxon>Bacillati</taxon>
        <taxon>Bacillota</taxon>
        <taxon>Clostridia</taxon>
        <taxon>Eubacteriales</taxon>
        <taxon>Eubacteriaceae</taxon>
        <taxon>Pseudoramibacter</taxon>
    </lineage>
</organism>
<keyword evidence="1" id="KW-1133">Transmembrane helix</keyword>
<feature type="transmembrane region" description="Helical" evidence="1">
    <location>
        <begin position="20"/>
        <end position="38"/>
    </location>
</feature>
<sequence length="95" mass="10896">MKVADYSNEEKLKLTKRLHIFYIVALISIVIYFITLFFEPETPSAVFDFAQGVMLGIAFGMIVIGVLMTSTRGQQLRKIKLRLLKKHDADNTMTR</sequence>